<dbReference type="InterPro" id="IPR001763">
    <property type="entry name" value="Rhodanese-like_dom"/>
</dbReference>
<feature type="coiled-coil region" evidence="1">
    <location>
        <begin position="390"/>
        <end position="421"/>
    </location>
</feature>
<evidence type="ECO:0000313" key="3">
    <source>
        <dbReference type="EMBL" id="BDQ34995.1"/>
    </source>
</evidence>
<dbReference type="PROSITE" id="PS50206">
    <property type="entry name" value="RHODANESE_3"/>
    <property type="match status" value="1"/>
</dbReference>
<feature type="coiled-coil region" evidence="1">
    <location>
        <begin position="191"/>
        <end position="218"/>
    </location>
</feature>
<organism evidence="3 4">
    <name type="scientific">Pseudodesulfovibrio portus</name>
    <dbReference type="NCBI Taxonomy" id="231439"/>
    <lineage>
        <taxon>Bacteria</taxon>
        <taxon>Pseudomonadati</taxon>
        <taxon>Thermodesulfobacteriota</taxon>
        <taxon>Desulfovibrionia</taxon>
        <taxon>Desulfovibrionales</taxon>
        <taxon>Desulfovibrionaceae</taxon>
    </lineage>
</organism>
<keyword evidence="1" id="KW-0175">Coiled coil</keyword>
<dbReference type="InterPro" id="IPR050229">
    <property type="entry name" value="GlpE_sulfurtransferase"/>
</dbReference>
<keyword evidence="4" id="KW-1185">Reference proteome</keyword>
<reference evidence="3" key="1">
    <citation type="submission" date="2022-08" db="EMBL/GenBank/DDBJ databases">
        <title>Genome Sequence of the sulphate-reducing bacterium, Pseudodesulfovibrio portus JCM14722.</title>
        <authorList>
            <person name="Kondo R."/>
            <person name="Kataoka T."/>
        </authorList>
    </citation>
    <scope>NUCLEOTIDE SEQUENCE</scope>
    <source>
        <strain evidence="3">JCM 14722</strain>
    </source>
</reference>
<dbReference type="Pfam" id="PF00581">
    <property type="entry name" value="Rhodanese"/>
    <property type="match status" value="1"/>
</dbReference>
<proteinExistence type="predicted"/>
<dbReference type="InterPro" id="IPR036873">
    <property type="entry name" value="Rhodanese-like_dom_sf"/>
</dbReference>
<dbReference type="RefSeq" id="WP_264981886.1">
    <property type="nucleotide sequence ID" value="NZ_AP026708.1"/>
</dbReference>
<protein>
    <recommendedName>
        <fullName evidence="2">Rhodanese domain-containing protein</fullName>
    </recommendedName>
</protein>
<dbReference type="PANTHER" id="PTHR43031">
    <property type="entry name" value="FAD-DEPENDENT OXIDOREDUCTASE"/>
    <property type="match status" value="1"/>
</dbReference>
<dbReference type="PANTHER" id="PTHR43031:SF7">
    <property type="entry name" value="NITRIC OXIDE REDUCTASE FLRD-NAD(+) REDUCTASE"/>
    <property type="match status" value="1"/>
</dbReference>
<feature type="domain" description="Rhodanese" evidence="2">
    <location>
        <begin position="494"/>
        <end position="588"/>
    </location>
</feature>
<dbReference type="SMART" id="SM00450">
    <property type="entry name" value="RHOD"/>
    <property type="match status" value="1"/>
</dbReference>
<evidence type="ECO:0000256" key="1">
    <source>
        <dbReference type="SAM" id="Coils"/>
    </source>
</evidence>
<name>A0ABM8AU53_9BACT</name>
<accession>A0ABM8AU53</accession>
<dbReference type="CDD" id="cd00158">
    <property type="entry name" value="RHOD"/>
    <property type="match status" value="1"/>
</dbReference>
<dbReference type="EMBL" id="AP026708">
    <property type="protein sequence ID" value="BDQ34995.1"/>
    <property type="molecule type" value="Genomic_DNA"/>
</dbReference>
<evidence type="ECO:0000313" key="4">
    <source>
        <dbReference type="Proteomes" id="UP001061361"/>
    </source>
</evidence>
<gene>
    <name evidence="3" type="ORF">JCM14722_25370</name>
</gene>
<dbReference type="SUPFAM" id="SSF52821">
    <property type="entry name" value="Rhodanese/Cell cycle control phosphatase"/>
    <property type="match status" value="1"/>
</dbReference>
<sequence>MSDPREKPDTPGFGASVVPEDPQSVLDHQLFHLKALYEASSALAVPVTPGDILKTFLRVTMGPLGLAFGFGIVLHVDELTVESIGLEQLVVDQYRKTGFNLVHKFFPGDRPTPTRPEPAILVGEHLRFDPNLPEGTSAVIGISMSEESHAVLGFGPKISGEPYSTEETELLQSLVSILAVTLKKSHAAGCIRDLNTALKKKNERIQQALAESELAQEDLARHAFELQALYETTLELTDINAPEAMLDTFVLSLMGTLSYASGWIGLYGPDRDHAEVAYRGPDPEAPARLDSAKGREAVLAQFVALKDRMPQANHSCLLEDDASRAALPAEADVAVLFALDHGWQGAIGLSAPLSPGTGEPRLDKERKRLLLSLVGTFMVALGNARQLHMIREMNTELAARNRELQATLDELTSAKHEIDVQTEAKERIVGLVHGEVDRVWRASWRDVGLILLAGLALGFLFNFSSPEGIRIIPESLTAPPTATVDALEAERLTRTGKAVIIDARPGDFFIIGHIPGAINLPEELFDFVYSMKLSELEPDVPLLVYGRTISRHYDADVARELILLGHEHVMLIDGGLSAWEDAGLEVAK</sequence>
<dbReference type="Proteomes" id="UP001061361">
    <property type="component" value="Chromosome"/>
</dbReference>
<dbReference type="Gene3D" id="3.40.250.10">
    <property type="entry name" value="Rhodanese-like domain"/>
    <property type="match status" value="1"/>
</dbReference>
<evidence type="ECO:0000259" key="2">
    <source>
        <dbReference type="PROSITE" id="PS50206"/>
    </source>
</evidence>